<sequence>MNHITFNPQLSGVALPSTKLYLTAKLNMVQDTLPTKLHGKYQLNLNLPIKHIS</sequence>
<dbReference type="AlphaFoldDB" id="C0PJR5"/>
<reference evidence="1" key="2">
    <citation type="submission" date="2012-06" db="EMBL/GenBank/DDBJ databases">
        <authorList>
            <person name="Yu Y."/>
            <person name="Currie J."/>
            <person name="Lomeli R."/>
            <person name="Angelova A."/>
            <person name="Collura K."/>
            <person name="Wissotski M."/>
            <person name="Campos D."/>
            <person name="Kudrna D."/>
            <person name="Golser W."/>
            <person name="Ashely E."/>
            <person name="Descour A."/>
            <person name="Fernandes J."/>
            <person name="Soderlund C."/>
            <person name="Walbot V."/>
        </authorList>
    </citation>
    <scope>NUCLEOTIDE SEQUENCE</scope>
    <source>
        <strain evidence="1">B73</strain>
    </source>
</reference>
<dbReference type="EMBL" id="BT068534">
    <property type="protein sequence ID" value="ACN35431.1"/>
    <property type="molecule type" value="mRNA"/>
</dbReference>
<reference evidence="1" key="1">
    <citation type="journal article" date="2009" name="PLoS Genet.">
        <title>Sequencing, mapping, and analysis of 27,455 maize full-length cDNAs.</title>
        <authorList>
            <person name="Soderlund C."/>
            <person name="Descour A."/>
            <person name="Kudrna D."/>
            <person name="Bomhoff M."/>
            <person name="Boyd L."/>
            <person name="Currie J."/>
            <person name="Angelova A."/>
            <person name="Collura K."/>
            <person name="Wissotski M."/>
            <person name="Ashley E."/>
            <person name="Morrow D."/>
            <person name="Fernandes J."/>
            <person name="Walbot V."/>
            <person name="Yu Y."/>
        </authorList>
    </citation>
    <scope>NUCLEOTIDE SEQUENCE</scope>
    <source>
        <strain evidence="1">B73</strain>
    </source>
</reference>
<proteinExistence type="evidence at transcript level"/>
<evidence type="ECO:0000313" key="1">
    <source>
        <dbReference type="EMBL" id="ACN35431.1"/>
    </source>
</evidence>
<dbReference type="HOGENOM" id="CLU_3071589_0_0_1"/>
<name>C0PJR5_MAIZE</name>
<protein>
    <submittedName>
        <fullName evidence="1">Uncharacterized protein</fullName>
    </submittedName>
</protein>
<organism evidence="1">
    <name type="scientific">Zea mays</name>
    <name type="common">Maize</name>
    <dbReference type="NCBI Taxonomy" id="4577"/>
    <lineage>
        <taxon>Eukaryota</taxon>
        <taxon>Viridiplantae</taxon>
        <taxon>Streptophyta</taxon>
        <taxon>Embryophyta</taxon>
        <taxon>Tracheophyta</taxon>
        <taxon>Spermatophyta</taxon>
        <taxon>Magnoliopsida</taxon>
        <taxon>Liliopsida</taxon>
        <taxon>Poales</taxon>
        <taxon>Poaceae</taxon>
        <taxon>PACMAD clade</taxon>
        <taxon>Panicoideae</taxon>
        <taxon>Andropogonodae</taxon>
        <taxon>Andropogoneae</taxon>
        <taxon>Tripsacinae</taxon>
        <taxon>Zea</taxon>
    </lineage>
</organism>
<accession>C0PJR5</accession>